<proteinExistence type="predicted"/>
<dbReference type="OrthoDB" id="3162439at2759"/>
<dbReference type="SUPFAM" id="SSF53474">
    <property type="entry name" value="alpha/beta-Hydrolases"/>
    <property type="match status" value="1"/>
</dbReference>
<dbReference type="EMBL" id="PUHW01000021">
    <property type="protein sequence ID" value="KAG0690699.1"/>
    <property type="molecule type" value="Genomic_DNA"/>
</dbReference>
<feature type="domain" description="T6SS Phospholipase effector Tle1-like catalytic" evidence="2">
    <location>
        <begin position="4"/>
        <end position="271"/>
    </location>
</feature>
<evidence type="ECO:0000313" key="4">
    <source>
        <dbReference type="Proteomes" id="UP000697127"/>
    </source>
</evidence>
<keyword evidence="4" id="KW-1185">Reference proteome</keyword>
<reference evidence="3" key="1">
    <citation type="submission" date="2020-11" db="EMBL/GenBank/DDBJ databases">
        <title>Kefir isolates.</title>
        <authorList>
            <person name="Marcisauskas S."/>
            <person name="Kim Y."/>
            <person name="Blasche S."/>
        </authorList>
    </citation>
    <scope>NUCLEOTIDE SEQUENCE</scope>
    <source>
        <strain evidence="3">Olga-1</strain>
    </source>
</reference>
<sequence>MPYKNLLKNNLDSAIAFSIDYHVIQAYQYLIEKFKPNDKIYLFGFSRGSFIARILAGMIEKIGLLDNGLKSMVKPAWEIYKSWEKIGQSNDLSNPKNCSYSLKLFKQTFCRYNVSIEFMGLFDSINSCGIFIDRLFPFTSNTSNVNHIRHAVSINERRSKFKQNLFVPHSYLPHFLNSKSSSCNDSNNNFNSNTNTNDNNNDGNSIISNFQFPDEDSVTRSHQISVQFSKKCSNDLLEVWFPGDHSDIGGNWPYDNNGNKLSNLSLRWILSNALEFGVLFKKNSLEEFNSKFSSLNTSLSFRHDVLSFKSFKYPDFKSPYCYSNDESNSDFNLNLNLNSNSNLDIDNINSPLFPNFNMYSSLSTNVNDNNNNISDDNNSIDIDYGKIDTFKGHGDESTIGTIFWWLLEIIPIGYMVENKQGKWRPLYWPNLGENRNIPSNAKLHWSILWRMKFIKDYQKNNNHLPPVYKLIQKIVDNDNDDDNNYNNLNKSNDHDLNFSNSIETITIRLEDLIDFKTGSFRSDITSFITNTMKTNKRIMLDIDWKNPPNELSFRMKQKKIALYIL</sequence>
<feature type="region of interest" description="Disordered" evidence="1">
    <location>
        <begin position="186"/>
        <end position="206"/>
    </location>
</feature>
<accession>A0A9P6WP41</accession>
<comment type="caution">
    <text evidence="3">The sequence shown here is derived from an EMBL/GenBank/DDBJ whole genome shotgun (WGS) entry which is preliminary data.</text>
</comment>
<evidence type="ECO:0000259" key="2">
    <source>
        <dbReference type="Pfam" id="PF09994"/>
    </source>
</evidence>
<name>A0A9P6WP41_9ASCO</name>
<dbReference type="InterPro" id="IPR029058">
    <property type="entry name" value="AB_hydrolase_fold"/>
</dbReference>
<dbReference type="PANTHER" id="PTHR33840">
    <property type="match status" value="1"/>
</dbReference>
<dbReference type="AlphaFoldDB" id="A0A9P6WP41"/>
<dbReference type="Proteomes" id="UP000697127">
    <property type="component" value="Unassembled WGS sequence"/>
</dbReference>
<dbReference type="InterPro" id="IPR018712">
    <property type="entry name" value="Tle1-like_cat"/>
</dbReference>
<gene>
    <name evidence="3" type="ORF">C6P40_001788</name>
</gene>
<dbReference type="PANTHER" id="PTHR33840:SF2">
    <property type="entry name" value="TLE1 PHOSPHOLIPASE DOMAIN-CONTAINING PROTEIN"/>
    <property type="match status" value="1"/>
</dbReference>
<dbReference type="Pfam" id="PF09994">
    <property type="entry name" value="T6SS_Tle1-like_cat"/>
    <property type="match status" value="1"/>
</dbReference>
<organism evidence="3 4">
    <name type="scientific">Pichia californica</name>
    <dbReference type="NCBI Taxonomy" id="460514"/>
    <lineage>
        <taxon>Eukaryota</taxon>
        <taxon>Fungi</taxon>
        <taxon>Dikarya</taxon>
        <taxon>Ascomycota</taxon>
        <taxon>Saccharomycotina</taxon>
        <taxon>Pichiomycetes</taxon>
        <taxon>Pichiales</taxon>
        <taxon>Pichiaceae</taxon>
        <taxon>Pichia</taxon>
    </lineage>
</organism>
<evidence type="ECO:0000256" key="1">
    <source>
        <dbReference type="SAM" id="MobiDB-lite"/>
    </source>
</evidence>
<protein>
    <recommendedName>
        <fullName evidence="2">T6SS Phospholipase effector Tle1-like catalytic domain-containing protein</fullName>
    </recommendedName>
</protein>
<evidence type="ECO:0000313" key="3">
    <source>
        <dbReference type="EMBL" id="KAG0690699.1"/>
    </source>
</evidence>